<evidence type="ECO:0000313" key="2">
    <source>
        <dbReference type="EMBL" id="RZF22627.1"/>
    </source>
</evidence>
<feature type="signal peptide" evidence="1">
    <location>
        <begin position="1"/>
        <end position="19"/>
    </location>
</feature>
<evidence type="ECO:0000256" key="1">
    <source>
        <dbReference type="SAM" id="SignalP"/>
    </source>
</evidence>
<reference evidence="3" key="1">
    <citation type="journal article" date="2019" name="Int. J. Syst. Evol. Microbiol.">
        <title>Halobacteriovorax valvorus sp. nov., a novel prokaryotic predator isolated from coastal seawater of China.</title>
        <authorList>
            <person name="Chen M.-X."/>
        </authorList>
    </citation>
    <scope>NUCLEOTIDE SEQUENCE [LARGE SCALE GENOMIC DNA]</scope>
    <source>
        <strain evidence="3">BL9</strain>
    </source>
</reference>
<evidence type="ECO:0000313" key="3">
    <source>
        <dbReference type="Proteomes" id="UP000443582"/>
    </source>
</evidence>
<keyword evidence="3" id="KW-1185">Reference proteome</keyword>
<dbReference type="RefSeq" id="WP_114705572.1">
    <property type="nucleotide sequence ID" value="NZ_QDKL01000001.1"/>
</dbReference>
<dbReference type="EMBL" id="QDKL01000001">
    <property type="protein sequence ID" value="RZF22627.1"/>
    <property type="molecule type" value="Genomic_DNA"/>
</dbReference>
<feature type="chain" id="PRO_5045305560" evidence="1">
    <location>
        <begin position="20"/>
        <end position="113"/>
    </location>
</feature>
<gene>
    <name evidence="2" type="ORF">DAY19_02310</name>
</gene>
<dbReference type="Proteomes" id="UP000443582">
    <property type="component" value="Unassembled WGS sequence"/>
</dbReference>
<organism evidence="2 3">
    <name type="scientific">Halobacteriovorax vibrionivorans</name>
    <dbReference type="NCBI Taxonomy" id="2152716"/>
    <lineage>
        <taxon>Bacteria</taxon>
        <taxon>Pseudomonadati</taxon>
        <taxon>Bdellovibrionota</taxon>
        <taxon>Bacteriovoracia</taxon>
        <taxon>Bacteriovoracales</taxon>
        <taxon>Halobacteriovoraceae</taxon>
        <taxon>Halobacteriovorax</taxon>
    </lineage>
</organism>
<comment type="caution">
    <text evidence="2">The sequence shown here is derived from an EMBL/GenBank/DDBJ whole genome shotgun (WGS) entry which is preliminary data.</text>
</comment>
<accession>A0ABY0IN21</accession>
<name>A0ABY0IN21_9BACT</name>
<proteinExistence type="predicted"/>
<protein>
    <submittedName>
        <fullName evidence="2">Uncharacterized protein</fullName>
    </submittedName>
</protein>
<sequence length="113" mass="13628">MKKLLCLALLLFLTQKIWAQEERHRVIDGQINWGPFVNCEIYNDSHRRMSVIDYQYTITYTNGFQRVFNYKCQFGCEVPSFDFQRFSGPRNHPNIMHASCLAHVFKERRHRRN</sequence>
<keyword evidence="1" id="KW-0732">Signal</keyword>